<name>A0A1B0ZVV6_9RHOB</name>
<proteinExistence type="predicted"/>
<dbReference type="Proteomes" id="UP000092565">
    <property type="component" value="Chromosome"/>
</dbReference>
<accession>A0A1B0ZVV6</accession>
<keyword evidence="1" id="KW-0812">Transmembrane</keyword>
<dbReference type="AlphaFoldDB" id="A0A1B0ZVV6"/>
<dbReference type="Proteomes" id="UP001218364">
    <property type="component" value="Unassembled WGS sequence"/>
</dbReference>
<organism evidence="2 4">
    <name type="scientific">Phaeobacter gallaeciensis</name>
    <dbReference type="NCBI Taxonomy" id="60890"/>
    <lineage>
        <taxon>Bacteria</taxon>
        <taxon>Pseudomonadati</taxon>
        <taxon>Pseudomonadota</taxon>
        <taxon>Alphaproteobacteria</taxon>
        <taxon>Rhodobacterales</taxon>
        <taxon>Roseobacteraceae</taxon>
        <taxon>Phaeobacter</taxon>
    </lineage>
</organism>
<evidence type="ECO:0000313" key="3">
    <source>
        <dbReference type="EMBL" id="MDE4166342.1"/>
    </source>
</evidence>
<dbReference type="PATRIC" id="fig|60890.4.peg.3327"/>
<reference evidence="3 5" key="2">
    <citation type="submission" date="2023-02" db="EMBL/GenBank/DDBJ databases">
        <title>Population genomics of bacteria associated with diatom.</title>
        <authorList>
            <person name="Xie J."/>
            <person name="Wang H."/>
        </authorList>
    </citation>
    <scope>NUCLEOTIDE SEQUENCE [LARGE SCALE GENOMIC DNA]</scope>
    <source>
        <strain evidence="3 5">PT47_8</strain>
    </source>
</reference>
<keyword evidence="1" id="KW-1133">Transmembrane helix</keyword>
<gene>
    <name evidence="2" type="ORF">JL2886_03414</name>
    <name evidence="3" type="ORF">PXK24_11615</name>
</gene>
<evidence type="ECO:0000313" key="4">
    <source>
        <dbReference type="Proteomes" id="UP000092565"/>
    </source>
</evidence>
<dbReference type="Pfam" id="PF20082">
    <property type="entry name" value="DUF6476"/>
    <property type="match status" value="1"/>
</dbReference>
<keyword evidence="1" id="KW-0472">Membrane</keyword>
<dbReference type="EMBL" id="CP015124">
    <property type="protein sequence ID" value="ANP38292.1"/>
    <property type="molecule type" value="Genomic_DNA"/>
</dbReference>
<dbReference type="RefSeq" id="WP_065272970.1">
    <property type="nucleotide sequence ID" value="NZ_CP015124.1"/>
</dbReference>
<reference evidence="2 4" key="1">
    <citation type="submission" date="2016-04" db="EMBL/GenBank/DDBJ databases">
        <authorList>
            <person name="Evans L.H."/>
            <person name="Alamgir A."/>
            <person name="Owens N."/>
            <person name="Weber N.D."/>
            <person name="Virtaneva K."/>
            <person name="Barbian K."/>
            <person name="Babar A."/>
            <person name="Rosenke K."/>
        </authorList>
    </citation>
    <scope>NUCLEOTIDE SEQUENCE [LARGE SCALE GENOMIC DNA]</scope>
    <source>
        <strain evidence="2 4">JL2886</strain>
    </source>
</reference>
<dbReference type="OrthoDB" id="7872651at2"/>
<sequence length="100" mass="10806">MTDPSKPELQEEPPQLKFLRRLVTTLTVVMIGGLVVVISLLVIRLSADGPSLPESITLPDGVTAEAVTFGTGWVAVVTQDQRILILDPETSAVLQEIELK</sequence>
<keyword evidence="4" id="KW-1185">Reference proteome</keyword>
<evidence type="ECO:0000313" key="5">
    <source>
        <dbReference type="Proteomes" id="UP001218364"/>
    </source>
</evidence>
<protein>
    <submittedName>
        <fullName evidence="3">DUF6476 family protein</fullName>
    </submittedName>
</protein>
<dbReference type="InterPro" id="IPR045519">
    <property type="entry name" value="DUF6476"/>
</dbReference>
<evidence type="ECO:0000256" key="1">
    <source>
        <dbReference type="SAM" id="Phobius"/>
    </source>
</evidence>
<dbReference type="EMBL" id="JARCJK010000005">
    <property type="protein sequence ID" value="MDE4166342.1"/>
    <property type="molecule type" value="Genomic_DNA"/>
</dbReference>
<feature type="transmembrane region" description="Helical" evidence="1">
    <location>
        <begin position="22"/>
        <end position="43"/>
    </location>
</feature>
<evidence type="ECO:0000313" key="2">
    <source>
        <dbReference type="EMBL" id="ANP38292.1"/>
    </source>
</evidence>